<dbReference type="EMBL" id="CM035422">
    <property type="protein sequence ID" value="KAH7373296.1"/>
    <property type="molecule type" value="Genomic_DNA"/>
</dbReference>
<organism evidence="2 3">
    <name type="scientific">Ceratopteris richardii</name>
    <name type="common">Triangle waterfern</name>
    <dbReference type="NCBI Taxonomy" id="49495"/>
    <lineage>
        <taxon>Eukaryota</taxon>
        <taxon>Viridiplantae</taxon>
        <taxon>Streptophyta</taxon>
        <taxon>Embryophyta</taxon>
        <taxon>Tracheophyta</taxon>
        <taxon>Polypodiopsida</taxon>
        <taxon>Polypodiidae</taxon>
        <taxon>Polypodiales</taxon>
        <taxon>Pteridineae</taxon>
        <taxon>Pteridaceae</taxon>
        <taxon>Parkerioideae</taxon>
        <taxon>Ceratopteris</taxon>
    </lineage>
</organism>
<dbReference type="InterPro" id="IPR005069">
    <property type="entry name" value="Nucl-diP-sugar_transferase"/>
</dbReference>
<comment type="caution">
    <text evidence="2">The sequence shown here is derived from an EMBL/GenBank/DDBJ whole genome shotgun (WGS) entry which is preliminary data.</text>
</comment>
<dbReference type="PANTHER" id="PTHR47483:SF1">
    <property type="entry name" value="BETA-ARABINOFURANOSYLTRANSFERASE RAY1"/>
    <property type="match status" value="1"/>
</dbReference>
<feature type="domain" description="Nucleotide-diphospho-sugar transferase" evidence="1">
    <location>
        <begin position="422"/>
        <end position="576"/>
    </location>
</feature>
<sequence length="589" mass="66361">MGVSLSTLAYLVLGSILLVALHACFTILSLQSPLSKCRAWQIPTCRSRRSAVVDPQKRTRSLSLTIFTPPVRPYSNSSDDHQYQALLSWLSLQPIPKIVLVGDDPSFYRVSKRHYSHVHVEPNVDYNLWGTPQVHTIFARAQQESTDFSMVIDPTTFLFQDVMEALHRVHHRHERWVLFGRSWDVTAGSFDISFANGGSPGLINSNITSSRISKPCGNTRDLILSRGYLNDDVSYWAWNNLNMKRRSAGDLFCKQIPPLSYVRGTYDNCLLYHFLVESQSNRVFIDGSKSIVSVRIKSEKMTASEVEAKVNAVLSDRMDSCPRSLTRSSKHMIQNPSFKQLFLGASTPVDRGHCRQKQEYTAPKLGGGSVYDVVAKKNGFHTLDTVLPLVADEGKFVVMVGAISNYKEMLMSFVCRAKSLGIHNVLVAAFDEHLFEYAYLQGLPVYWEPASHEYNSYIGSDGQCRFASECFKRVSKLKSMSVLKVLRKGFSVLWSDVDIVWFANPLQHLLSFGYGTIVIQSDERNQKLPENNSANSGFYLARSDNRTIRAFEAIVAHAMKSDKTEQPSFDAILCGEKGEKRVGRRMCSQ</sequence>
<evidence type="ECO:0000313" key="2">
    <source>
        <dbReference type="EMBL" id="KAH7373296.1"/>
    </source>
</evidence>
<dbReference type="InterPro" id="IPR044575">
    <property type="entry name" value="RAY1-like"/>
</dbReference>
<accession>A0A8T2SY14</accession>
<evidence type="ECO:0000313" key="3">
    <source>
        <dbReference type="Proteomes" id="UP000825935"/>
    </source>
</evidence>
<dbReference type="OrthoDB" id="540503at2759"/>
<gene>
    <name evidence="2" type="ORF">KP509_17G049000</name>
</gene>
<dbReference type="PANTHER" id="PTHR47483">
    <property type="entry name" value="BETA-ARABINOFURANOSYLTRANSFERASE RAY1"/>
    <property type="match status" value="1"/>
</dbReference>
<keyword evidence="3" id="KW-1185">Reference proteome</keyword>
<proteinExistence type="predicted"/>
<dbReference type="GO" id="GO:0016757">
    <property type="term" value="F:glycosyltransferase activity"/>
    <property type="evidence" value="ECO:0007669"/>
    <property type="project" value="InterPro"/>
</dbReference>
<dbReference type="Proteomes" id="UP000825935">
    <property type="component" value="Chromosome 17"/>
</dbReference>
<name>A0A8T2SY14_CERRI</name>
<dbReference type="Pfam" id="PF03407">
    <property type="entry name" value="Nucleotid_trans"/>
    <property type="match status" value="1"/>
</dbReference>
<protein>
    <recommendedName>
        <fullName evidence="1">Nucleotide-diphospho-sugar transferase domain-containing protein</fullName>
    </recommendedName>
</protein>
<reference evidence="2" key="1">
    <citation type="submission" date="2021-08" db="EMBL/GenBank/DDBJ databases">
        <title>WGS assembly of Ceratopteris richardii.</title>
        <authorList>
            <person name="Marchant D.B."/>
            <person name="Chen G."/>
            <person name="Jenkins J."/>
            <person name="Shu S."/>
            <person name="Leebens-Mack J."/>
            <person name="Grimwood J."/>
            <person name="Schmutz J."/>
            <person name="Soltis P."/>
            <person name="Soltis D."/>
            <person name="Chen Z.-H."/>
        </authorList>
    </citation>
    <scope>NUCLEOTIDE SEQUENCE</scope>
    <source>
        <strain evidence="2">Whitten #5841</strain>
        <tissue evidence="2">Leaf</tissue>
    </source>
</reference>
<evidence type="ECO:0000259" key="1">
    <source>
        <dbReference type="Pfam" id="PF03407"/>
    </source>
</evidence>
<dbReference type="AlphaFoldDB" id="A0A8T2SY14"/>
<dbReference type="OMA" id="EPASHEY"/>